<dbReference type="Pfam" id="PF13715">
    <property type="entry name" value="CarbopepD_reg_2"/>
    <property type="match status" value="1"/>
</dbReference>
<proteinExistence type="inferred from homology"/>
<dbReference type="GO" id="GO:0044718">
    <property type="term" value="P:siderophore transmembrane transport"/>
    <property type="evidence" value="ECO:0007669"/>
    <property type="project" value="TreeGrafter"/>
</dbReference>
<reference evidence="11 12" key="1">
    <citation type="submission" date="2019-03" db="EMBL/GenBank/DDBJ databases">
        <title>Genomic Encyclopedia of Type Strains, Phase IV (KMG-IV): sequencing the most valuable type-strain genomes for metagenomic binning, comparative biology and taxonomic classification.</title>
        <authorList>
            <person name="Goeker M."/>
        </authorList>
    </citation>
    <scope>NUCLEOTIDE SEQUENCE [LARGE SCALE GENOMIC DNA]</scope>
    <source>
        <strain evidence="11 12">DSM 14836</strain>
    </source>
</reference>
<dbReference type="SUPFAM" id="SSF49464">
    <property type="entry name" value="Carboxypeptidase regulatory domain-like"/>
    <property type="match status" value="1"/>
</dbReference>
<comment type="subcellular location">
    <subcellularLocation>
        <location evidence="1 8">Cell outer membrane</location>
        <topology evidence="1 8">Multi-pass membrane protein</topology>
    </subcellularLocation>
</comment>
<keyword evidence="5 9" id="KW-0732">Signal</keyword>
<keyword evidence="4 8" id="KW-0812">Transmembrane</keyword>
<dbReference type="InterPro" id="IPR008969">
    <property type="entry name" value="CarboxyPept-like_regulatory"/>
</dbReference>
<dbReference type="InterPro" id="IPR012910">
    <property type="entry name" value="Plug_dom"/>
</dbReference>
<feature type="signal peptide" evidence="9">
    <location>
        <begin position="1"/>
        <end position="19"/>
    </location>
</feature>
<evidence type="ECO:0000256" key="7">
    <source>
        <dbReference type="ARBA" id="ARBA00023237"/>
    </source>
</evidence>
<dbReference type="GO" id="GO:0015344">
    <property type="term" value="F:siderophore uptake transmembrane transporter activity"/>
    <property type="evidence" value="ECO:0007669"/>
    <property type="project" value="TreeGrafter"/>
</dbReference>
<keyword evidence="3 8" id="KW-1134">Transmembrane beta strand</keyword>
<dbReference type="PROSITE" id="PS52016">
    <property type="entry name" value="TONB_DEPENDENT_REC_3"/>
    <property type="match status" value="1"/>
</dbReference>
<dbReference type="InterPro" id="IPR036942">
    <property type="entry name" value="Beta-barrel_TonB_sf"/>
</dbReference>
<evidence type="ECO:0000256" key="6">
    <source>
        <dbReference type="ARBA" id="ARBA00023136"/>
    </source>
</evidence>
<dbReference type="Gene3D" id="2.60.40.1120">
    <property type="entry name" value="Carboxypeptidase-like, regulatory domain"/>
    <property type="match status" value="1"/>
</dbReference>
<evidence type="ECO:0000256" key="9">
    <source>
        <dbReference type="SAM" id="SignalP"/>
    </source>
</evidence>
<gene>
    <name evidence="11" type="ORF">EV195_1162</name>
</gene>
<dbReference type="SUPFAM" id="SSF56935">
    <property type="entry name" value="Porins"/>
    <property type="match status" value="1"/>
</dbReference>
<keyword evidence="7 8" id="KW-0998">Cell outer membrane</keyword>
<dbReference type="InterPro" id="IPR037066">
    <property type="entry name" value="Plug_dom_sf"/>
</dbReference>
<protein>
    <submittedName>
        <fullName evidence="11">TonB-linked SusC/RagA family outer membrane protein</fullName>
    </submittedName>
</protein>
<evidence type="ECO:0000256" key="8">
    <source>
        <dbReference type="PROSITE-ProRule" id="PRU01360"/>
    </source>
</evidence>
<evidence type="ECO:0000313" key="12">
    <source>
        <dbReference type="Proteomes" id="UP000294564"/>
    </source>
</evidence>
<evidence type="ECO:0000256" key="5">
    <source>
        <dbReference type="ARBA" id="ARBA00022729"/>
    </source>
</evidence>
<evidence type="ECO:0000313" key="11">
    <source>
        <dbReference type="EMBL" id="TCP21736.1"/>
    </source>
</evidence>
<keyword evidence="2 8" id="KW-0813">Transport</keyword>
<dbReference type="Gene3D" id="2.40.170.20">
    <property type="entry name" value="TonB-dependent receptor, beta-barrel domain"/>
    <property type="match status" value="1"/>
</dbReference>
<dbReference type="RefSeq" id="WP_132796007.1">
    <property type="nucleotide sequence ID" value="NZ_SLXM01000016.1"/>
</dbReference>
<keyword evidence="12" id="KW-1185">Reference proteome</keyword>
<evidence type="ECO:0000256" key="3">
    <source>
        <dbReference type="ARBA" id="ARBA00022452"/>
    </source>
</evidence>
<feature type="chain" id="PRO_5020870328" evidence="9">
    <location>
        <begin position="20"/>
        <end position="1005"/>
    </location>
</feature>
<dbReference type="InterPro" id="IPR039426">
    <property type="entry name" value="TonB-dep_rcpt-like"/>
</dbReference>
<accession>A0A4V2SL21</accession>
<dbReference type="Proteomes" id="UP000294564">
    <property type="component" value="Unassembled WGS sequence"/>
</dbReference>
<dbReference type="InterPro" id="IPR023996">
    <property type="entry name" value="TonB-dep_OMP_SusC/RagA"/>
</dbReference>
<dbReference type="PANTHER" id="PTHR30069:SF29">
    <property type="entry name" value="HEMOGLOBIN AND HEMOGLOBIN-HAPTOGLOBIN-BINDING PROTEIN 1-RELATED"/>
    <property type="match status" value="1"/>
</dbReference>
<dbReference type="PANTHER" id="PTHR30069">
    <property type="entry name" value="TONB-DEPENDENT OUTER MEMBRANE RECEPTOR"/>
    <property type="match status" value="1"/>
</dbReference>
<comment type="similarity">
    <text evidence="8">Belongs to the TonB-dependent receptor family.</text>
</comment>
<keyword evidence="6 8" id="KW-0472">Membrane</keyword>
<comment type="caution">
    <text evidence="11">The sequence shown here is derived from an EMBL/GenBank/DDBJ whole genome shotgun (WGS) entry which is preliminary data.</text>
</comment>
<evidence type="ECO:0000256" key="4">
    <source>
        <dbReference type="ARBA" id="ARBA00022692"/>
    </source>
</evidence>
<dbReference type="GO" id="GO:0009279">
    <property type="term" value="C:cell outer membrane"/>
    <property type="evidence" value="ECO:0007669"/>
    <property type="project" value="UniProtKB-SubCell"/>
</dbReference>
<sequence>MRNLITLFILSLSIVVIQAQEMTVSGKVTDSKTGQVLPGVSIIIKNTVSGTETDFDGNYKIKAANGSSLIFSSIGYTTKTIVVNGSVINVSLEEDSEQLEEVVIIGYGSKAKKDVTGAVSLVDSQTIEDLKPVDASLALQGTTSGVSINTASGSPGSGFNILIRGISSNRANGPLVVVDGLAGANLNTINPNDIESVSVLKDAQAAIYGIQGANGVILVTTKSGRKNAKMKITYDVYTGIQETTKKLDYLNATEYAFILNESYAAGGQSLPFPDVSNITNNTDWQDEIFANAFMINHNVGISGGSEKINYYLGASRLEQDGIIAPEKSNFIRNNVRLTLGIDLSDKVKISTTTNYFTNFRRSISENGLGSVLFNALNYAPTYSLDQEDTTGFLGNEVINPLSQIRDTYNDYFGSSLEGTFQIEYTPIKDLTVTSRIGYKTYSDKGKTFLPIVNYGAGKVFNRDRSQVDQSRTNSNNYNWETFINYKKTLADDHNFEATLGTSMQKSWGDGLFATGYDVPNNSWDFADISLANGINNALTNGSYVFDNRLLSYFGRLQYDFKGKYLISGMIRRDAASDFTPENRVDYFPSVTAGWKVSEESFMKNIDFLNFFKLRASYGFLGTNAGGNLFRAQLNGEGTYVLDDTIVNGIAVGTLPNTDARWERGEKLDIGFDATLFKNKLEITADYFQEDRNDLLIPNIPVSGIIGTAAPGSGSPTVNAGTSRVKGFEFAIKYKDNIGDDFYYNVNYNVTRVQGEVTKINGDVIIEGGAFGVGQLAPVRMEVGQPIGYFYGLQTDGVFQTVDEVNNSPSQSGLLGIDAVPGDLKYVDVNGDGVIDFDDRTYIGNPQAEYIMGLNLSFNYKNWDFTTYMYSELNKEMVRNYERDQPNVNRHAFYLDRWKGPGTSNEVPRITTGATNNKLFSSFYVEDASFLRIQNIQLGYSLPDSVLERVGFSKVRLFTTVNNAFTFTNYKGFDPAATTGQAIGGGIDYGFYPLSRQYLLGLNLAF</sequence>
<dbReference type="NCBIfam" id="TIGR04056">
    <property type="entry name" value="OMP_RagA_SusC"/>
    <property type="match status" value="1"/>
</dbReference>
<organism evidence="11 12">
    <name type="scientific">Tenacibaculum skagerrakense</name>
    <dbReference type="NCBI Taxonomy" id="186571"/>
    <lineage>
        <taxon>Bacteria</taxon>
        <taxon>Pseudomonadati</taxon>
        <taxon>Bacteroidota</taxon>
        <taxon>Flavobacteriia</taxon>
        <taxon>Flavobacteriales</taxon>
        <taxon>Flavobacteriaceae</taxon>
        <taxon>Tenacibaculum</taxon>
    </lineage>
</organism>
<evidence type="ECO:0000256" key="1">
    <source>
        <dbReference type="ARBA" id="ARBA00004571"/>
    </source>
</evidence>
<dbReference type="Pfam" id="PF07715">
    <property type="entry name" value="Plug"/>
    <property type="match status" value="1"/>
</dbReference>
<evidence type="ECO:0000259" key="10">
    <source>
        <dbReference type="Pfam" id="PF07715"/>
    </source>
</evidence>
<name>A0A4V2SL21_9FLAO</name>
<dbReference type="InterPro" id="IPR023997">
    <property type="entry name" value="TonB-dep_OMP_SusC/RagA_CS"/>
</dbReference>
<dbReference type="EMBL" id="SLXM01000016">
    <property type="protein sequence ID" value="TCP21736.1"/>
    <property type="molecule type" value="Genomic_DNA"/>
</dbReference>
<dbReference type="AlphaFoldDB" id="A0A4V2SL21"/>
<feature type="domain" description="TonB-dependent receptor plug" evidence="10">
    <location>
        <begin position="112"/>
        <end position="216"/>
    </location>
</feature>
<dbReference type="Gene3D" id="2.170.130.10">
    <property type="entry name" value="TonB-dependent receptor, plug domain"/>
    <property type="match status" value="1"/>
</dbReference>
<dbReference type="NCBIfam" id="TIGR04057">
    <property type="entry name" value="SusC_RagA_signa"/>
    <property type="match status" value="1"/>
</dbReference>
<dbReference type="OrthoDB" id="9768177at2"/>
<evidence type="ECO:0000256" key="2">
    <source>
        <dbReference type="ARBA" id="ARBA00022448"/>
    </source>
</evidence>